<dbReference type="RefSeq" id="XP_001011435.2">
    <property type="nucleotide sequence ID" value="XM_001011435.2"/>
</dbReference>
<keyword evidence="3" id="KW-1185">Reference proteome</keyword>
<dbReference type="InParanoid" id="Q230U9"/>
<feature type="chain" id="PRO_5004201250" description="Transmembrane protein" evidence="1">
    <location>
        <begin position="18"/>
        <end position="140"/>
    </location>
</feature>
<evidence type="ECO:0000313" key="3">
    <source>
        <dbReference type="Proteomes" id="UP000009168"/>
    </source>
</evidence>
<organism evidence="2 3">
    <name type="scientific">Tetrahymena thermophila (strain SB210)</name>
    <dbReference type="NCBI Taxonomy" id="312017"/>
    <lineage>
        <taxon>Eukaryota</taxon>
        <taxon>Sar</taxon>
        <taxon>Alveolata</taxon>
        <taxon>Ciliophora</taxon>
        <taxon>Intramacronucleata</taxon>
        <taxon>Oligohymenophorea</taxon>
        <taxon>Hymenostomatida</taxon>
        <taxon>Tetrahymenina</taxon>
        <taxon>Tetrahymenidae</taxon>
        <taxon>Tetrahymena</taxon>
    </lineage>
</organism>
<reference evidence="3" key="1">
    <citation type="journal article" date="2006" name="PLoS Biol.">
        <title>Macronuclear genome sequence of the ciliate Tetrahymena thermophila, a model eukaryote.</title>
        <authorList>
            <person name="Eisen J.A."/>
            <person name="Coyne R.S."/>
            <person name="Wu M."/>
            <person name="Wu D."/>
            <person name="Thiagarajan M."/>
            <person name="Wortman J.R."/>
            <person name="Badger J.H."/>
            <person name="Ren Q."/>
            <person name="Amedeo P."/>
            <person name="Jones K.M."/>
            <person name="Tallon L.J."/>
            <person name="Delcher A.L."/>
            <person name="Salzberg S.L."/>
            <person name="Silva J.C."/>
            <person name="Haas B.J."/>
            <person name="Majoros W.H."/>
            <person name="Farzad M."/>
            <person name="Carlton J.M."/>
            <person name="Smith R.K. Jr."/>
            <person name="Garg J."/>
            <person name="Pearlman R.E."/>
            <person name="Karrer K.M."/>
            <person name="Sun L."/>
            <person name="Manning G."/>
            <person name="Elde N.C."/>
            <person name="Turkewitz A.P."/>
            <person name="Asai D.J."/>
            <person name="Wilkes D.E."/>
            <person name="Wang Y."/>
            <person name="Cai H."/>
            <person name="Collins K."/>
            <person name="Stewart B.A."/>
            <person name="Lee S.R."/>
            <person name="Wilamowska K."/>
            <person name="Weinberg Z."/>
            <person name="Ruzzo W.L."/>
            <person name="Wloga D."/>
            <person name="Gaertig J."/>
            <person name="Frankel J."/>
            <person name="Tsao C.-C."/>
            <person name="Gorovsky M.A."/>
            <person name="Keeling P.J."/>
            <person name="Waller R.F."/>
            <person name="Patron N.J."/>
            <person name="Cherry J.M."/>
            <person name="Stover N.A."/>
            <person name="Krieger C.J."/>
            <person name="del Toro C."/>
            <person name="Ryder H.F."/>
            <person name="Williamson S.C."/>
            <person name="Barbeau R.A."/>
            <person name="Hamilton E.P."/>
            <person name="Orias E."/>
        </authorList>
    </citation>
    <scope>NUCLEOTIDE SEQUENCE [LARGE SCALE GENOMIC DNA]</scope>
    <source>
        <strain evidence="3">SB210</strain>
    </source>
</reference>
<sequence>MKYAAILFLTVISLLYTFQNTKNQHRILSEYQPTIFDWQYCIERIMLKTCDQDDPQDRQYCYSAASKTSQCYSETSQQASTSCVHWWIYFESSQGKDTLPDSFYQCAEDCTQYAKENSFYFSQTFQPMWITCSQQQRKEN</sequence>
<dbReference type="AlphaFoldDB" id="Q230U9"/>
<protein>
    <recommendedName>
        <fullName evidence="4">Transmembrane protein</fullName>
    </recommendedName>
</protein>
<evidence type="ECO:0000256" key="1">
    <source>
        <dbReference type="SAM" id="SignalP"/>
    </source>
</evidence>
<dbReference type="HOGENOM" id="CLU_2377453_0_0_1"/>
<evidence type="ECO:0008006" key="4">
    <source>
        <dbReference type="Google" id="ProtNLM"/>
    </source>
</evidence>
<evidence type="ECO:0000313" key="2">
    <source>
        <dbReference type="EMBL" id="EAR91190.2"/>
    </source>
</evidence>
<proteinExistence type="predicted"/>
<accession>Q230U9</accession>
<name>Q230U9_TETTS</name>
<keyword evidence="1" id="KW-0732">Signal</keyword>
<gene>
    <name evidence="2" type="ORF">TTHERM_00434100</name>
</gene>
<dbReference type="Proteomes" id="UP000009168">
    <property type="component" value="Unassembled WGS sequence"/>
</dbReference>
<dbReference type="GeneID" id="7845073"/>
<dbReference type="EMBL" id="GG662532">
    <property type="protein sequence ID" value="EAR91190.2"/>
    <property type="molecule type" value="Genomic_DNA"/>
</dbReference>
<dbReference type="eggNOG" id="ENOG502R2YT">
    <property type="taxonomic scope" value="Eukaryota"/>
</dbReference>
<dbReference type="KEGG" id="tet:TTHERM_00434100"/>
<feature type="signal peptide" evidence="1">
    <location>
        <begin position="1"/>
        <end position="17"/>
    </location>
</feature>